<sequence>MKLQNLYKKAAYHIGMHKVVNVKKLNQIKFQLIKFSFIVHLQIFREHGIFCRSKPCWKRSQFQREVCFLETLIRHVFNQKSTVNKELYKLIVILEHYFLQINKVRKYQENIFAHV</sequence>
<proteinExistence type="predicted"/>
<keyword evidence="2" id="KW-1185">Reference proteome</keyword>
<accession>A0A8S1NSH9</accession>
<name>A0A8S1NSH9_9CILI</name>
<protein>
    <submittedName>
        <fullName evidence="1">Uncharacterized protein</fullName>
    </submittedName>
</protein>
<reference evidence="1" key="1">
    <citation type="submission" date="2021-01" db="EMBL/GenBank/DDBJ databases">
        <authorList>
            <consortium name="Genoscope - CEA"/>
            <person name="William W."/>
        </authorList>
    </citation>
    <scope>NUCLEOTIDE SEQUENCE</scope>
</reference>
<dbReference type="Proteomes" id="UP000692954">
    <property type="component" value="Unassembled WGS sequence"/>
</dbReference>
<gene>
    <name evidence="1" type="ORF">PSON_ATCC_30995.1.T0600151</name>
</gene>
<evidence type="ECO:0000313" key="2">
    <source>
        <dbReference type="Proteomes" id="UP000692954"/>
    </source>
</evidence>
<organism evidence="1 2">
    <name type="scientific">Paramecium sonneborni</name>
    <dbReference type="NCBI Taxonomy" id="65129"/>
    <lineage>
        <taxon>Eukaryota</taxon>
        <taxon>Sar</taxon>
        <taxon>Alveolata</taxon>
        <taxon>Ciliophora</taxon>
        <taxon>Intramacronucleata</taxon>
        <taxon>Oligohymenophorea</taxon>
        <taxon>Peniculida</taxon>
        <taxon>Parameciidae</taxon>
        <taxon>Paramecium</taxon>
    </lineage>
</organism>
<evidence type="ECO:0000313" key="1">
    <source>
        <dbReference type="EMBL" id="CAD8093211.1"/>
    </source>
</evidence>
<dbReference type="EMBL" id="CAJJDN010000060">
    <property type="protein sequence ID" value="CAD8093211.1"/>
    <property type="molecule type" value="Genomic_DNA"/>
</dbReference>
<comment type="caution">
    <text evidence="1">The sequence shown here is derived from an EMBL/GenBank/DDBJ whole genome shotgun (WGS) entry which is preliminary data.</text>
</comment>
<dbReference type="AlphaFoldDB" id="A0A8S1NSH9"/>